<evidence type="ECO:0000256" key="2">
    <source>
        <dbReference type="ARBA" id="ARBA00022517"/>
    </source>
</evidence>
<feature type="domain" description="DEAD-box RNA helicase Q" evidence="13">
    <location>
        <begin position="19"/>
        <end position="47"/>
    </location>
</feature>
<dbReference type="InterPro" id="IPR014014">
    <property type="entry name" value="RNA_helicase_DEAD_Q_motif"/>
</dbReference>
<evidence type="ECO:0000256" key="9">
    <source>
        <dbReference type="PROSITE-ProRule" id="PRU00552"/>
    </source>
</evidence>
<protein>
    <submittedName>
        <fullName evidence="14">ATP-dependent RNA helicase dbp8</fullName>
    </submittedName>
</protein>
<dbReference type="PROSITE" id="PS51195">
    <property type="entry name" value="Q_MOTIF"/>
    <property type="match status" value="1"/>
</dbReference>
<dbReference type="InterPro" id="IPR050079">
    <property type="entry name" value="DEAD_box_RNA_helicase"/>
</dbReference>
<feature type="domain" description="Helicase ATP-binding" evidence="11">
    <location>
        <begin position="50"/>
        <end position="234"/>
    </location>
</feature>
<dbReference type="GO" id="GO:0005829">
    <property type="term" value="C:cytosol"/>
    <property type="evidence" value="ECO:0007669"/>
    <property type="project" value="TreeGrafter"/>
</dbReference>
<evidence type="ECO:0000256" key="1">
    <source>
        <dbReference type="ARBA" id="ARBA00004123"/>
    </source>
</evidence>
<evidence type="ECO:0000259" key="12">
    <source>
        <dbReference type="PROSITE" id="PS51194"/>
    </source>
</evidence>
<reference evidence="14" key="1">
    <citation type="submission" date="2023-01" db="EMBL/GenBank/DDBJ databases">
        <title>The chitinases involved in constricting ring structure development in the nematode-trapping fungus Drechslerella dactyloides.</title>
        <authorList>
            <person name="Wang R."/>
            <person name="Zhang L."/>
            <person name="Tang P."/>
            <person name="Li S."/>
            <person name="Liang L."/>
        </authorList>
    </citation>
    <scope>NUCLEOTIDE SEQUENCE</scope>
    <source>
        <strain evidence="14">YMF1.00031</strain>
    </source>
</reference>
<keyword evidence="7" id="KW-0694">RNA-binding</keyword>
<dbReference type="InterPro" id="IPR014001">
    <property type="entry name" value="Helicase_ATP-bd"/>
</dbReference>
<dbReference type="GO" id="GO:0005634">
    <property type="term" value="C:nucleus"/>
    <property type="evidence" value="ECO:0007669"/>
    <property type="project" value="UniProtKB-SubCell"/>
</dbReference>
<dbReference type="PANTHER" id="PTHR47959:SF24">
    <property type="entry name" value="ATP-DEPENDENT RNA HELICASE"/>
    <property type="match status" value="1"/>
</dbReference>
<dbReference type="EMBL" id="JAQGDS010000005">
    <property type="protein sequence ID" value="KAJ6260474.1"/>
    <property type="molecule type" value="Genomic_DNA"/>
</dbReference>
<dbReference type="CDD" id="cd18787">
    <property type="entry name" value="SF2_C_DEAD"/>
    <property type="match status" value="1"/>
</dbReference>
<gene>
    <name evidence="14" type="ORF">Dda_4700</name>
</gene>
<evidence type="ECO:0000256" key="7">
    <source>
        <dbReference type="ARBA" id="ARBA00022884"/>
    </source>
</evidence>
<accession>A0AAD6IXE3</accession>
<organism evidence="14 15">
    <name type="scientific">Drechslerella dactyloides</name>
    <name type="common">Nematode-trapping fungus</name>
    <name type="synonym">Arthrobotrys dactyloides</name>
    <dbReference type="NCBI Taxonomy" id="74499"/>
    <lineage>
        <taxon>Eukaryota</taxon>
        <taxon>Fungi</taxon>
        <taxon>Dikarya</taxon>
        <taxon>Ascomycota</taxon>
        <taxon>Pezizomycotina</taxon>
        <taxon>Orbiliomycetes</taxon>
        <taxon>Orbiliales</taxon>
        <taxon>Orbiliaceae</taxon>
        <taxon>Drechslerella</taxon>
    </lineage>
</organism>
<dbReference type="PROSITE" id="PS00039">
    <property type="entry name" value="DEAD_ATP_HELICASE"/>
    <property type="match status" value="1"/>
</dbReference>
<dbReference type="Proteomes" id="UP001221413">
    <property type="component" value="Unassembled WGS sequence"/>
</dbReference>
<evidence type="ECO:0000259" key="11">
    <source>
        <dbReference type="PROSITE" id="PS51192"/>
    </source>
</evidence>
<dbReference type="GO" id="GO:0003723">
    <property type="term" value="F:RNA binding"/>
    <property type="evidence" value="ECO:0007669"/>
    <property type="project" value="UniProtKB-KW"/>
</dbReference>
<dbReference type="PROSITE" id="PS51192">
    <property type="entry name" value="HELICASE_ATP_BIND_1"/>
    <property type="match status" value="1"/>
</dbReference>
<dbReference type="PROSITE" id="PS51194">
    <property type="entry name" value="HELICASE_CTER"/>
    <property type="match status" value="1"/>
</dbReference>
<evidence type="ECO:0000256" key="5">
    <source>
        <dbReference type="ARBA" id="ARBA00022806"/>
    </source>
</evidence>
<comment type="caution">
    <text evidence="14">The sequence shown here is derived from an EMBL/GenBank/DDBJ whole genome shotgun (WGS) entry which is preliminary data.</text>
</comment>
<evidence type="ECO:0000313" key="15">
    <source>
        <dbReference type="Proteomes" id="UP001221413"/>
    </source>
</evidence>
<dbReference type="GO" id="GO:0003724">
    <property type="term" value="F:RNA helicase activity"/>
    <property type="evidence" value="ECO:0007669"/>
    <property type="project" value="InterPro"/>
</dbReference>
<feature type="short sequence motif" description="Q motif" evidence="9">
    <location>
        <begin position="19"/>
        <end position="47"/>
    </location>
</feature>
<evidence type="ECO:0000259" key="13">
    <source>
        <dbReference type="PROSITE" id="PS51195"/>
    </source>
</evidence>
<dbReference type="Gene3D" id="3.40.50.300">
    <property type="entry name" value="P-loop containing nucleotide triphosphate hydrolases"/>
    <property type="match status" value="2"/>
</dbReference>
<comment type="similarity">
    <text evidence="10">Belongs to the DEAD box helicase family.</text>
</comment>
<dbReference type="InterPro" id="IPR027417">
    <property type="entry name" value="P-loop_NTPase"/>
</dbReference>
<dbReference type="InterPro" id="IPR001650">
    <property type="entry name" value="Helicase_C-like"/>
</dbReference>
<keyword evidence="8" id="KW-0539">Nucleus</keyword>
<evidence type="ECO:0000313" key="14">
    <source>
        <dbReference type="EMBL" id="KAJ6260474.1"/>
    </source>
</evidence>
<keyword evidence="5 10" id="KW-0347">Helicase</keyword>
<sequence>MAAQQTISPDSHSLSTMTTDFSTLGVKPWLVTSLAAMAIKRPTPIQAACIPEILKGKNCIGGSRTGSGKTVAFAVPILQMWAQDPFGVFALVLTPTRELALQLAEQFTALGAPQNLKLCLVIGGIDMRKQALALAQRPHVVIATPGRLADHIRSSGEDTIAGLRRVRVVVLDEADRLLEESFAEELVQCLSVVPDQYGDVKGGRPARQTLLFTATVTESVLALKEGEGRAKEKGGREVFVSEIDTDSIAVPPTLHQTYIFMPGYVHLAFLYTLVSTPLNSNKSTIVFTNRKATAHLITYTLKTLGQRVTALHSSLSQGERINSLGRFRAGAARILIATDVASRGLDIPEVEMVINYDVPKDPDDYIHRIGRTARAGKKGESVTFVDEHSILLVQAIEERTGSKMEEYTEEGVSLEGRVVRENLKKVGDAQVMAQINIEDGRDEWGRRKFGKRRLEAADSEERKRAR</sequence>
<feature type="domain" description="Helicase C-terminal" evidence="12">
    <location>
        <begin position="269"/>
        <end position="427"/>
    </location>
</feature>
<dbReference type="InterPro" id="IPR011545">
    <property type="entry name" value="DEAD/DEAH_box_helicase_dom"/>
</dbReference>
<evidence type="ECO:0000256" key="8">
    <source>
        <dbReference type="ARBA" id="ARBA00023242"/>
    </source>
</evidence>
<keyword evidence="2" id="KW-0690">Ribosome biogenesis</keyword>
<dbReference type="InterPro" id="IPR000629">
    <property type="entry name" value="RNA-helicase_DEAD-box_CS"/>
</dbReference>
<keyword evidence="4 10" id="KW-0378">Hydrolase</keyword>
<dbReference type="GO" id="GO:0005524">
    <property type="term" value="F:ATP binding"/>
    <property type="evidence" value="ECO:0007669"/>
    <property type="project" value="UniProtKB-KW"/>
</dbReference>
<dbReference type="Pfam" id="PF00270">
    <property type="entry name" value="DEAD"/>
    <property type="match status" value="1"/>
</dbReference>
<dbReference type="PANTHER" id="PTHR47959">
    <property type="entry name" value="ATP-DEPENDENT RNA HELICASE RHLE-RELATED"/>
    <property type="match status" value="1"/>
</dbReference>
<comment type="subcellular location">
    <subcellularLocation>
        <location evidence="1">Nucleus</location>
    </subcellularLocation>
</comment>
<dbReference type="SUPFAM" id="SSF52540">
    <property type="entry name" value="P-loop containing nucleoside triphosphate hydrolases"/>
    <property type="match status" value="1"/>
</dbReference>
<dbReference type="AlphaFoldDB" id="A0AAD6IXE3"/>
<dbReference type="SMART" id="SM00487">
    <property type="entry name" value="DEXDc"/>
    <property type="match status" value="1"/>
</dbReference>
<dbReference type="GO" id="GO:0016787">
    <property type="term" value="F:hydrolase activity"/>
    <property type="evidence" value="ECO:0007669"/>
    <property type="project" value="UniProtKB-KW"/>
</dbReference>
<evidence type="ECO:0000256" key="4">
    <source>
        <dbReference type="ARBA" id="ARBA00022801"/>
    </source>
</evidence>
<proteinExistence type="inferred from homology"/>
<evidence type="ECO:0000256" key="6">
    <source>
        <dbReference type="ARBA" id="ARBA00022840"/>
    </source>
</evidence>
<keyword evidence="6 10" id="KW-0067">ATP-binding</keyword>
<name>A0AAD6IXE3_DREDA</name>
<dbReference type="GO" id="GO:0010467">
    <property type="term" value="P:gene expression"/>
    <property type="evidence" value="ECO:0007669"/>
    <property type="project" value="UniProtKB-ARBA"/>
</dbReference>
<evidence type="ECO:0000256" key="10">
    <source>
        <dbReference type="RuleBase" id="RU000492"/>
    </source>
</evidence>
<dbReference type="CDD" id="cd17955">
    <property type="entry name" value="DEADc_DDX49"/>
    <property type="match status" value="1"/>
</dbReference>
<keyword evidence="3 10" id="KW-0547">Nucleotide-binding</keyword>
<keyword evidence="15" id="KW-1185">Reference proteome</keyword>
<dbReference type="Pfam" id="PF00271">
    <property type="entry name" value="Helicase_C"/>
    <property type="match status" value="1"/>
</dbReference>
<evidence type="ECO:0000256" key="3">
    <source>
        <dbReference type="ARBA" id="ARBA00022741"/>
    </source>
</evidence>
<dbReference type="GO" id="GO:0042254">
    <property type="term" value="P:ribosome biogenesis"/>
    <property type="evidence" value="ECO:0007669"/>
    <property type="project" value="UniProtKB-KW"/>
</dbReference>
<dbReference type="SMART" id="SM00490">
    <property type="entry name" value="HELICc"/>
    <property type="match status" value="1"/>
</dbReference>